<proteinExistence type="predicted"/>
<dbReference type="EMBL" id="CM032190">
    <property type="protein sequence ID" value="KAG7086735.1"/>
    <property type="molecule type" value="Genomic_DNA"/>
</dbReference>
<dbReference type="AlphaFoldDB" id="A0A9P7UM59"/>
<comment type="caution">
    <text evidence="1">The sequence shown here is derived from an EMBL/GenBank/DDBJ whole genome shotgun (WGS) entry which is preliminary data.</text>
</comment>
<reference evidence="1" key="1">
    <citation type="journal article" date="2021" name="Genome Biol. Evol.">
        <title>The assembled and annotated genome of the fairy-ring fungus Marasmius oreades.</title>
        <authorList>
            <person name="Hiltunen M."/>
            <person name="Ament-Velasquez S.L."/>
            <person name="Johannesson H."/>
        </authorList>
    </citation>
    <scope>NUCLEOTIDE SEQUENCE</scope>
    <source>
        <strain evidence="1">03SP1</strain>
    </source>
</reference>
<dbReference type="KEGG" id="more:E1B28_002668"/>
<evidence type="ECO:0000313" key="2">
    <source>
        <dbReference type="Proteomes" id="UP001049176"/>
    </source>
</evidence>
<accession>A0A9P7UM59</accession>
<protein>
    <submittedName>
        <fullName evidence="1">Uncharacterized protein</fullName>
    </submittedName>
</protein>
<dbReference type="GeneID" id="66071744"/>
<organism evidence="1 2">
    <name type="scientific">Marasmius oreades</name>
    <name type="common">fairy-ring Marasmius</name>
    <dbReference type="NCBI Taxonomy" id="181124"/>
    <lineage>
        <taxon>Eukaryota</taxon>
        <taxon>Fungi</taxon>
        <taxon>Dikarya</taxon>
        <taxon>Basidiomycota</taxon>
        <taxon>Agaricomycotina</taxon>
        <taxon>Agaricomycetes</taxon>
        <taxon>Agaricomycetidae</taxon>
        <taxon>Agaricales</taxon>
        <taxon>Marasmiineae</taxon>
        <taxon>Marasmiaceae</taxon>
        <taxon>Marasmius</taxon>
    </lineage>
</organism>
<keyword evidence="2" id="KW-1185">Reference proteome</keyword>
<sequence>MTGDKATAQAILWPYRRWAWNENVELEDFCTQELEIMDSLQETSQGLQKLAVLPPWNHLILGRLFHLHRPGSTCDANNNTTRALATLYWLHCSPKKDAHHPVPGSFKTEK</sequence>
<name>A0A9P7UM59_9AGAR</name>
<dbReference type="RefSeq" id="XP_043003206.1">
    <property type="nucleotide sequence ID" value="XM_043159603.1"/>
</dbReference>
<dbReference type="Proteomes" id="UP001049176">
    <property type="component" value="Chromosome 10"/>
</dbReference>
<gene>
    <name evidence="1" type="ORF">E1B28_002668</name>
</gene>
<evidence type="ECO:0000313" key="1">
    <source>
        <dbReference type="EMBL" id="KAG7086735.1"/>
    </source>
</evidence>